<proteinExistence type="predicted"/>
<accession>A0ABP7XBL1</accession>
<feature type="chain" id="PRO_5046808929" description="Protein BatD" evidence="1">
    <location>
        <begin position="21"/>
        <end position="272"/>
    </location>
</feature>
<dbReference type="Pfam" id="PF13584">
    <property type="entry name" value="BatD"/>
    <property type="match status" value="1"/>
</dbReference>
<dbReference type="RefSeq" id="WP_344924933.1">
    <property type="nucleotide sequence ID" value="NZ_BAABCW010000002.1"/>
</dbReference>
<dbReference type="Proteomes" id="UP001500459">
    <property type="component" value="Unassembled WGS sequence"/>
</dbReference>
<evidence type="ECO:0000313" key="3">
    <source>
        <dbReference type="Proteomes" id="UP001500459"/>
    </source>
</evidence>
<organism evidence="2 3">
    <name type="scientific">Aquimarina addita</name>
    <dbReference type="NCBI Taxonomy" id="870485"/>
    <lineage>
        <taxon>Bacteria</taxon>
        <taxon>Pseudomonadati</taxon>
        <taxon>Bacteroidota</taxon>
        <taxon>Flavobacteriia</taxon>
        <taxon>Flavobacteriales</taxon>
        <taxon>Flavobacteriaceae</taxon>
        <taxon>Aquimarina</taxon>
    </lineage>
</organism>
<dbReference type="InterPro" id="IPR025738">
    <property type="entry name" value="BatD"/>
</dbReference>
<sequence length="272" mass="30983">MKFKLTFLILFLCITHLGIAQTIFEAKVDRIVLGVNEKLQVDFITNNEQAKDFVSPDFKNFKIINGPNRSTTISWVKEKKSYKRKYSYSLMPIRQGKFVIESAKVRIRDSVYRTAPVVVDVIAAVDNPINGNITDKEVCENLHLVTEVSNYEPKLNELITIAYKLYNTSKHIGLHSFSSVEIPEYNGFKAKEIDIEEYKIQSDTFKEDLCDFVILYKKELTPEKSGELVIEPMEVLASAKASTNKKDIFGNSIMITIEKIIASDSVIIKVEP</sequence>
<dbReference type="PANTHER" id="PTHR40940">
    <property type="entry name" value="PROTEIN BATD-RELATED"/>
    <property type="match status" value="1"/>
</dbReference>
<reference evidence="3" key="1">
    <citation type="journal article" date="2019" name="Int. J. Syst. Evol. Microbiol.">
        <title>The Global Catalogue of Microorganisms (GCM) 10K type strain sequencing project: providing services to taxonomists for standard genome sequencing and annotation.</title>
        <authorList>
            <consortium name="The Broad Institute Genomics Platform"/>
            <consortium name="The Broad Institute Genome Sequencing Center for Infectious Disease"/>
            <person name="Wu L."/>
            <person name="Ma J."/>
        </authorList>
    </citation>
    <scope>NUCLEOTIDE SEQUENCE [LARGE SCALE GENOMIC DNA]</scope>
    <source>
        <strain evidence="3">JCM 17106</strain>
    </source>
</reference>
<keyword evidence="1" id="KW-0732">Signal</keyword>
<evidence type="ECO:0000256" key="1">
    <source>
        <dbReference type="SAM" id="SignalP"/>
    </source>
</evidence>
<name>A0ABP7XBL1_9FLAO</name>
<evidence type="ECO:0000313" key="2">
    <source>
        <dbReference type="EMBL" id="GAA4110546.1"/>
    </source>
</evidence>
<dbReference type="PANTHER" id="PTHR40940:SF2">
    <property type="entry name" value="BATD"/>
    <property type="match status" value="1"/>
</dbReference>
<evidence type="ECO:0008006" key="4">
    <source>
        <dbReference type="Google" id="ProtNLM"/>
    </source>
</evidence>
<comment type="caution">
    <text evidence="2">The sequence shown here is derived from an EMBL/GenBank/DDBJ whole genome shotgun (WGS) entry which is preliminary data.</text>
</comment>
<protein>
    <recommendedName>
        <fullName evidence="4">Protein BatD</fullName>
    </recommendedName>
</protein>
<keyword evidence="3" id="KW-1185">Reference proteome</keyword>
<feature type="signal peptide" evidence="1">
    <location>
        <begin position="1"/>
        <end position="20"/>
    </location>
</feature>
<dbReference type="EMBL" id="BAABCW010000002">
    <property type="protein sequence ID" value="GAA4110546.1"/>
    <property type="molecule type" value="Genomic_DNA"/>
</dbReference>
<gene>
    <name evidence="2" type="ORF">GCM10022393_07660</name>
</gene>